<evidence type="ECO:0000313" key="2">
    <source>
        <dbReference type="Proteomes" id="UP000515156"/>
    </source>
</evidence>
<dbReference type="Proteomes" id="UP000515156">
    <property type="component" value="Chromosome 6"/>
</dbReference>
<feature type="compositionally biased region" description="Polar residues" evidence="1">
    <location>
        <begin position="147"/>
        <end position="162"/>
    </location>
</feature>
<gene>
    <name evidence="3" type="primary">C6H1orf226</name>
</gene>
<feature type="compositionally biased region" description="Polar residues" evidence="1">
    <location>
        <begin position="13"/>
        <end position="39"/>
    </location>
</feature>
<feature type="region of interest" description="Disordered" evidence="1">
    <location>
        <begin position="1"/>
        <end position="53"/>
    </location>
</feature>
<feature type="compositionally biased region" description="Low complexity" evidence="1">
    <location>
        <begin position="40"/>
        <end position="53"/>
    </location>
</feature>
<accession>A0A6P7YHV2</accession>
<dbReference type="KEGG" id="muo:115472461"/>
<protein>
    <submittedName>
        <fullName evidence="3">Uncharacterized protein C1orf226 homolog</fullName>
    </submittedName>
</protein>
<feature type="region of interest" description="Disordered" evidence="1">
    <location>
        <begin position="147"/>
        <end position="183"/>
    </location>
</feature>
<sequence length="282" mass="30572">MSDGHTEAVDQSMFENSNTTRSSKLPQSWSLSQLTKPMQSNSSTAPATTESSSVGLLVGSTQHLKNLGKAVGAKVNDFLRRKETVSLGDIGVTEVNKNATAILSTSDTTLPATEGSKYQEVFPRLDPPPPIAKKRTPRALKTTQDMMISSNPVVSSLDSTETSPEKAEQSQDETEETIPLPDGTNYELLKESTETQPCGIGYELLESRADLSEAALFVPDLLNKENLECKIKKSAETRIASCPYSDIPNLKISQEMLDSGNGLPGNLSLDNERPHPDLLSFE</sequence>
<dbReference type="RefSeq" id="XP_030062610.1">
    <property type="nucleotide sequence ID" value="XM_030206750.1"/>
</dbReference>
<evidence type="ECO:0000256" key="1">
    <source>
        <dbReference type="SAM" id="MobiDB-lite"/>
    </source>
</evidence>
<dbReference type="InParanoid" id="A0A6P7YHV2"/>
<dbReference type="Pfam" id="PF15429">
    <property type="entry name" value="DUF4628"/>
    <property type="match status" value="1"/>
</dbReference>
<organism evidence="2 3">
    <name type="scientific">Microcaecilia unicolor</name>
    <dbReference type="NCBI Taxonomy" id="1415580"/>
    <lineage>
        <taxon>Eukaryota</taxon>
        <taxon>Metazoa</taxon>
        <taxon>Chordata</taxon>
        <taxon>Craniata</taxon>
        <taxon>Vertebrata</taxon>
        <taxon>Euteleostomi</taxon>
        <taxon>Amphibia</taxon>
        <taxon>Gymnophiona</taxon>
        <taxon>Siphonopidae</taxon>
        <taxon>Microcaecilia</taxon>
    </lineage>
</organism>
<name>A0A6P7YHV2_9AMPH</name>
<dbReference type="GeneID" id="115472461"/>
<feature type="region of interest" description="Disordered" evidence="1">
    <location>
        <begin position="257"/>
        <end position="282"/>
    </location>
</feature>
<dbReference type="OrthoDB" id="10030336at2759"/>
<dbReference type="FunCoup" id="A0A6P7YHV2">
    <property type="interactions" value="257"/>
</dbReference>
<proteinExistence type="predicted"/>
<feature type="region of interest" description="Disordered" evidence="1">
    <location>
        <begin position="120"/>
        <end position="139"/>
    </location>
</feature>
<keyword evidence="2" id="KW-1185">Reference proteome</keyword>
<dbReference type="AlphaFoldDB" id="A0A6P7YHV2"/>
<dbReference type="CTD" id="141386315"/>
<dbReference type="InterPro" id="IPR027851">
    <property type="entry name" value="DUF4628"/>
</dbReference>
<evidence type="ECO:0000313" key="3">
    <source>
        <dbReference type="RefSeq" id="XP_030062610.1"/>
    </source>
</evidence>
<reference evidence="3" key="1">
    <citation type="submission" date="2025-08" db="UniProtKB">
        <authorList>
            <consortium name="RefSeq"/>
        </authorList>
    </citation>
    <scope>IDENTIFICATION</scope>
</reference>